<keyword evidence="1" id="KW-0732">Signal</keyword>
<keyword evidence="3" id="KW-1185">Reference proteome</keyword>
<protein>
    <recommendedName>
        <fullName evidence="4">Glycoside hydrolase family 76 protein</fullName>
    </recommendedName>
</protein>
<accession>A0A2V1DQD2</accession>
<dbReference type="Proteomes" id="UP000244855">
    <property type="component" value="Unassembled WGS sequence"/>
</dbReference>
<feature type="chain" id="PRO_5016166404" description="Glycoside hydrolase family 76 protein" evidence="1">
    <location>
        <begin position="21"/>
        <end position="332"/>
    </location>
</feature>
<dbReference type="AlphaFoldDB" id="A0A2V1DQD2"/>
<feature type="signal peptide" evidence="1">
    <location>
        <begin position="1"/>
        <end position="20"/>
    </location>
</feature>
<dbReference type="OrthoDB" id="3775188at2759"/>
<evidence type="ECO:0000313" key="3">
    <source>
        <dbReference type="Proteomes" id="UP000244855"/>
    </source>
</evidence>
<evidence type="ECO:0000313" key="2">
    <source>
        <dbReference type="EMBL" id="PVI00311.1"/>
    </source>
</evidence>
<organism evidence="2 3">
    <name type="scientific">Periconia macrospinosa</name>
    <dbReference type="NCBI Taxonomy" id="97972"/>
    <lineage>
        <taxon>Eukaryota</taxon>
        <taxon>Fungi</taxon>
        <taxon>Dikarya</taxon>
        <taxon>Ascomycota</taxon>
        <taxon>Pezizomycotina</taxon>
        <taxon>Dothideomycetes</taxon>
        <taxon>Pleosporomycetidae</taxon>
        <taxon>Pleosporales</taxon>
        <taxon>Massarineae</taxon>
        <taxon>Periconiaceae</taxon>
        <taxon>Periconia</taxon>
    </lineage>
</organism>
<dbReference type="STRING" id="97972.A0A2V1DQD2"/>
<dbReference type="EMBL" id="KZ805375">
    <property type="protein sequence ID" value="PVI00311.1"/>
    <property type="molecule type" value="Genomic_DNA"/>
</dbReference>
<proteinExistence type="predicted"/>
<name>A0A2V1DQD2_9PLEO</name>
<evidence type="ECO:0000256" key="1">
    <source>
        <dbReference type="SAM" id="SignalP"/>
    </source>
</evidence>
<gene>
    <name evidence="2" type="ORF">DM02DRAFT_728630</name>
</gene>
<sequence>MKLFFIIATLAGLGSSSSDANSHPLAKRKVPYPGNNPTYGNFSAITSWAYTALAYAAITASNSTSELTYLCNNFNDTSTRYIAAFPDYNDISEIPRKTICDASRANPPAPLPIWYNTLWYMKTYTAGIFALQGYGGKPSDKEAENTQFYADMCWYVESTLLRGLWAPCRDTDEGGADVEGAWCVLSGYFGKGEWSQYQAGNVTAEVEAQADVLMSKVMARVFKVVAKEQEQVEYVCENWKRFEGGITGLGLVSKVIEELVCKGENRKVAEVEQAKKDMAAAMTELYILQLVHAGTYEGYHEYLCRTLRADGYAKVGLDGKKILEAVCAAPKK</sequence>
<evidence type="ECO:0008006" key="4">
    <source>
        <dbReference type="Google" id="ProtNLM"/>
    </source>
</evidence>
<reference evidence="2 3" key="1">
    <citation type="journal article" date="2018" name="Sci. Rep.">
        <title>Comparative genomics provides insights into the lifestyle and reveals functional heterogeneity of dark septate endophytic fungi.</title>
        <authorList>
            <person name="Knapp D.G."/>
            <person name="Nemeth J.B."/>
            <person name="Barry K."/>
            <person name="Hainaut M."/>
            <person name="Henrissat B."/>
            <person name="Johnson J."/>
            <person name="Kuo A."/>
            <person name="Lim J.H.P."/>
            <person name="Lipzen A."/>
            <person name="Nolan M."/>
            <person name="Ohm R.A."/>
            <person name="Tamas L."/>
            <person name="Grigoriev I.V."/>
            <person name="Spatafora J.W."/>
            <person name="Nagy L.G."/>
            <person name="Kovacs G.M."/>
        </authorList>
    </citation>
    <scope>NUCLEOTIDE SEQUENCE [LARGE SCALE GENOMIC DNA]</scope>
    <source>
        <strain evidence="2 3">DSE2036</strain>
    </source>
</reference>